<keyword evidence="4" id="KW-1185">Reference proteome</keyword>
<dbReference type="AlphaFoldDB" id="A0A0T6BV03"/>
<accession>A0A0T6BV03</accession>
<evidence type="ECO:0000313" key="2">
    <source>
        <dbReference type="EMBL" id="MEC0487312.1"/>
    </source>
</evidence>
<sequence>MDLNLIINDTLTELKDQGYVEKIVRKQLEETIQDIIKDSFKSWSDFGKELKQQVQDQIQFNLESLDIPSYNQVIVNIIRDELERSVHEEGGRRIQESIRDILGTAKEEYKLSELINEIVEQDCELNELHYDDYKEITVIVENKYGGKYIYIDPEEDQDWYRCKYRLTLDNDLTVTRAEINDRAFDNKTIMGGLYGADATIFKMWTRKSKLIIDNYQTSFTNPEYE</sequence>
<dbReference type="RefSeq" id="WP_009328277.1">
    <property type="nucleotide sequence ID" value="NZ_JARRTL010000029.1"/>
</dbReference>
<dbReference type="Proteomes" id="UP001341297">
    <property type="component" value="Unassembled WGS sequence"/>
</dbReference>
<dbReference type="EMBL" id="JARRTL010000029">
    <property type="protein sequence ID" value="MEC0487312.1"/>
    <property type="molecule type" value="Genomic_DNA"/>
</dbReference>
<evidence type="ECO:0000313" key="4">
    <source>
        <dbReference type="Proteomes" id="UP001341297"/>
    </source>
</evidence>
<dbReference type="OrthoDB" id="2611090at2"/>
<evidence type="ECO:0000313" key="1">
    <source>
        <dbReference type="EMBL" id="KRT95496.1"/>
    </source>
</evidence>
<comment type="caution">
    <text evidence="1">The sequence shown here is derived from an EMBL/GenBank/DDBJ whole genome shotgun (WGS) entry which is preliminary data.</text>
</comment>
<reference evidence="2 4" key="3">
    <citation type="submission" date="2023-03" db="EMBL/GenBank/DDBJ databases">
        <title>Agriculturally important microbes genome sequencing.</title>
        <authorList>
            <person name="Dunlap C."/>
        </authorList>
    </citation>
    <scope>NUCLEOTIDE SEQUENCE [LARGE SCALE GENOMIC DNA]</scope>
    <source>
        <strain evidence="2 4">CBP-3203</strain>
    </source>
</reference>
<dbReference type="Proteomes" id="UP000036168">
    <property type="component" value="Unassembled WGS sequence"/>
</dbReference>
<reference evidence="1" key="2">
    <citation type="submission" date="2015-10" db="EMBL/GenBank/DDBJ databases">
        <authorList>
            <person name="Gilbert D.G."/>
        </authorList>
    </citation>
    <scope>NUCLEOTIDE SEQUENCE</scope>
    <source>
        <strain evidence="1">GO-13</strain>
    </source>
</reference>
<gene>
    <name evidence="1" type="ORF">AB447_209340</name>
    <name evidence="2" type="ORF">P8828_21400</name>
</gene>
<dbReference type="EMBL" id="LECW02000002">
    <property type="protein sequence ID" value="KRT95496.1"/>
    <property type="molecule type" value="Genomic_DNA"/>
</dbReference>
<name>A0A0T6BV03_9BACI</name>
<organism evidence="1 3">
    <name type="scientific">Bacillus glycinifermentans</name>
    <dbReference type="NCBI Taxonomy" id="1664069"/>
    <lineage>
        <taxon>Bacteria</taxon>
        <taxon>Bacillati</taxon>
        <taxon>Bacillota</taxon>
        <taxon>Bacilli</taxon>
        <taxon>Bacillales</taxon>
        <taxon>Bacillaceae</taxon>
        <taxon>Bacillus</taxon>
    </lineage>
</organism>
<proteinExistence type="predicted"/>
<reference evidence="1 3" key="1">
    <citation type="journal article" date="2015" name="Int. J. Syst. Evol. Microbiol.">
        <title>Bacillus glycinifermentans sp. nov., isolated from fermented soybean paste.</title>
        <authorList>
            <person name="Kim S.J."/>
            <person name="Dunlap C.A."/>
            <person name="Kwon S.W."/>
            <person name="Rooney A.P."/>
        </authorList>
    </citation>
    <scope>NUCLEOTIDE SEQUENCE [LARGE SCALE GENOMIC DNA]</scope>
    <source>
        <strain evidence="1 3">GO-13</strain>
    </source>
</reference>
<protein>
    <submittedName>
        <fullName evidence="1">Uncharacterized protein</fullName>
    </submittedName>
</protein>
<evidence type="ECO:0000313" key="3">
    <source>
        <dbReference type="Proteomes" id="UP000036168"/>
    </source>
</evidence>